<keyword evidence="3" id="KW-1185">Reference proteome</keyword>
<dbReference type="EMBL" id="RZGK01000019">
    <property type="protein sequence ID" value="KAF9691840.1"/>
    <property type="molecule type" value="Genomic_DNA"/>
</dbReference>
<feature type="compositionally biased region" description="Basic and acidic residues" evidence="1">
    <location>
        <begin position="403"/>
        <end position="413"/>
    </location>
</feature>
<accession>A0A8H7MEE3</accession>
<reference evidence="2" key="1">
    <citation type="submission" date="2018-12" db="EMBL/GenBank/DDBJ databases">
        <authorList>
            <person name="Syme R.A."/>
            <person name="Farfan-Caceres L."/>
            <person name="Lichtenzveig J."/>
        </authorList>
    </citation>
    <scope>NUCLEOTIDE SEQUENCE</scope>
    <source>
        <strain evidence="2">Al4</strain>
    </source>
</reference>
<feature type="region of interest" description="Disordered" evidence="1">
    <location>
        <begin position="1"/>
        <end position="101"/>
    </location>
</feature>
<feature type="region of interest" description="Disordered" evidence="1">
    <location>
        <begin position="371"/>
        <end position="427"/>
    </location>
</feature>
<evidence type="ECO:0000313" key="3">
    <source>
        <dbReference type="Proteomes" id="UP000651452"/>
    </source>
</evidence>
<feature type="compositionally biased region" description="Polar residues" evidence="1">
    <location>
        <begin position="41"/>
        <end position="58"/>
    </location>
</feature>
<feature type="compositionally biased region" description="Low complexity" evidence="1">
    <location>
        <begin position="14"/>
        <end position="35"/>
    </location>
</feature>
<feature type="compositionally biased region" description="Low complexity" evidence="1">
    <location>
        <begin position="371"/>
        <end position="382"/>
    </location>
</feature>
<dbReference type="Proteomes" id="UP000651452">
    <property type="component" value="Unassembled WGS sequence"/>
</dbReference>
<organism evidence="2 3">
    <name type="scientific">Ascochyta lentis</name>
    <dbReference type="NCBI Taxonomy" id="205686"/>
    <lineage>
        <taxon>Eukaryota</taxon>
        <taxon>Fungi</taxon>
        <taxon>Dikarya</taxon>
        <taxon>Ascomycota</taxon>
        <taxon>Pezizomycotina</taxon>
        <taxon>Dothideomycetes</taxon>
        <taxon>Pleosporomycetidae</taxon>
        <taxon>Pleosporales</taxon>
        <taxon>Pleosporineae</taxon>
        <taxon>Didymellaceae</taxon>
        <taxon>Ascochyta</taxon>
    </lineage>
</organism>
<name>A0A8H7MEE3_9PLEO</name>
<feature type="compositionally biased region" description="Low complexity" evidence="1">
    <location>
        <begin position="89"/>
        <end position="99"/>
    </location>
</feature>
<protein>
    <submittedName>
        <fullName evidence="2">Uncharacterized protein</fullName>
    </submittedName>
</protein>
<evidence type="ECO:0000313" key="2">
    <source>
        <dbReference type="EMBL" id="KAF9691840.1"/>
    </source>
</evidence>
<proteinExistence type="predicted"/>
<gene>
    <name evidence="2" type="ORF">EKO04_009937</name>
</gene>
<dbReference type="OrthoDB" id="3669832at2759"/>
<feature type="compositionally biased region" description="Basic residues" evidence="1">
    <location>
        <begin position="1"/>
        <end position="11"/>
    </location>
</feature>
<dbReference type="AlphaFoldDB" id="A0A8H7MEE3"/>
<reference evidence="2" key="2">
    <citation type="submission" date="2020-09" db="EMBL/GenBank/DDBJ databases">
        <title>Reference genome assembly for Australian Ascochyta lentis isolate Al4.</title>
        <authorList>
            <person name="Lee R.C."/>
            <person name="Farfan-Caceres L.M."/>
            <person name="Debler J.W."/>
            <person name="Williams A.H."/>
            <person name="Henares B.M."/>
        </authorList>
    </citation>
    <scope>NUCLEOTIDE SEQUENCE</scope>
    <source>
        <strain evidence="2">Al4</strain>
    </source>
</reference>
<feature type="compositionally biased region" description="Polar residues" evidence="1">
    <location>
        <begin position="69"/>
        <end position="79"/>
    </location>
</feature>
<sequence>MYPGRKTRPRTRATSSSQSLSTSIVPSPSVSSQTSQDEDTNNPSPGSDQPASTMTLQQPPSPIPAVRDVSSSLPFSPTASHPDPAEHITSTPSTSVVTSEEQISASSPAGCMHLVHPAYSDTYTHCRSMCPSCRLAACISDATATRRSIMEQGGLQKWLERIQITLTGDEQRRQLALHNFYKGQSKIRINGKVTRCHEGAEGISYPRSITALLSIVTYLQDLSQLEQTWEARNPVNLLPADTQRRLAESRYSSATNALDRYHSYIKENPTKEVEGDCTKSSLKRGREWEILALDNCPDPQDPFERSSYQLNEDQKSFINSHYISDDTTEYDLELEPPKRKRRRLNASVEFDPYVYVRTEADIDLLYNPSTAASPEPQAAAAPRGILRTTPRHMDPRPKRPHDVRHLELRDRGSAKRRGRGRGSLTPGYTRIDTSGYRYRNDWGRWYGYIAALHAEPIEAGDMSMEESTHQVPESGALDEDELRTKADHVALDGQIVSMLAAGPHIRQTPSPERQLHAELARVSSATLVPVIDEPTPPAFSPHGGMVSVFTFGGYIAGGMLSLVRKAGAL</sequence>
<evidence type="ECO:0000256" key="1">
    <source>
        <dbReference type="SAM" id="MobiDB-lite"/>
    </source>
</evidence>
<comment type="caution">
    <text evidence="2">The sequence shown here is derived from an EMBL/GenBank/DDBJ whole genome shotgun (WGS) entry which is preliminary data.</text>
</comment>